<organism evidence="6 7">
    <name type="scientific">Marinigracilibium pacificum</name>
    <dbReference type="NCBI Taxonomy" id="2729599"/>
    <lineage>
        <taxon>Bacteria</taxon>
        <taxon>Pseudomonadati</taxon>
        <taxon>Bacteroidota</taxon>
        <taxon>Cytophagia</taxon>
        <taxon>Cytophagales</taxon>
        <taxon>Flammeovirgaceae</taxon>
        <taxon>Marinigracilibium</taxon>
    </lineage>
</organism>
<feature type="transmembrane region" description="Helical" evidence="4">
    <location>
        <begin position="321"/>
        <end position="344"/>
    </location>
</feature>
<dbReference type="InterPro" id="IPR029044">
    <property type="entry name" value="Nucleotide-diphossugar_trans"/>
</dbReference>
<evidence type="ECO:0000256" key="3">
    <source>
        <dbReference type="ARBA" id="ARBA00022679"/>
    </source>
</evidence>
<dbReference type="EMBL" id="JABBNU010000007">
    <property type="protein sequence ID" value="NMM49130.1"/>
    <property type="molecule type" value="Genomic_DNA"/>
</dbReference>
<dbReference type="Gene3D" id="3.90.550.10">
    <property type="entry name" value="Spore Coat Polysaccharide Biosynthesis Protein SpsA, Chain A"/>
    <property type="match status" value="1"/>
</dbReference>
<dbReference type="Pfam" id="PF00535">
    <property type="entry name" value="Glycos_transf_2"/>
    <property type="match status" value="1"/>
</dbReference>
<keyword evidence="2" id="KW-0328">Glycosyltransferase</keyword>
<keyword evidence="7" id="KW-1185">Reference proteome</keyword>
<keyword evidence="3 6" id="KW-0808">Transferase</keyword>
<evidence type="ECO:0000256" key="4">
    <source>
        <dbReference type="SAM" id="Phobius"/>
    </source>
</evidence>
<evidence type="ECO:0000259" key="5">
    <source>
        <dbReference type="Pfam" id="PF00535"/>
    </source>
</evidence>
<evidence type="ECO:0000256" key="1">
    <source>
        <dbReference type="ARBA" id="ARBA00006739"/>
    </source>
</evidence>
<dbReference type="InterPro" id="IPR001173">
    <property type="entry name" value="Glyco_trans_2-like"/>
</dbReference>
<evidence type="ECO:0000313" key="6">
    <source>
        <dbReference type="EMBL" id="NMM49130.1"/>
    </source>
</evidence>
<dbReference type="PANTHER" id="PTHR43630:SF1">
    <property type="entry name" value="POLY-BETA-1,6-N-ACETYL-D-GLUCOSAMINE SYNTHASE"/>
    <property type="match status" value="1"/>
</dbReference>
<proteinExistence type="inferred from homology"/>
<keyword evidence="4" id="KW-0472">Membrane</keyword>
<reference evidence="6 7" key="1">
    <citation type="submission" date="2020-04" db="EMBL/GenBank/DDBJ databases">
        <title>Flammeovirgaceae bacterium KN852 isolated from deep sea.</title>
        <authorList>
            <person name="Zhang D.-C."/>
        </authorList>
    </citation>
    <scope>NUCLEOTIDE SEQUENCE [LARGE SCALE GENOMIC DNA]</scope>
    <source>
        <strain evidence="6 7">KN852</strain>
    </source>
</reference>
<keyword evidence="4" id="KW-1133">Transmembrane helix</keyword>
<dbReference type="PANTHER" id="PTHR43630">
    <property type="entry name" value="POLY-BETA-1,6-N-ACETYL-D-GLUCOSAMINE SYNTHASE"/>
    <property type="match status" value="1"/>
</dbReference>
<dbReference type="SUPFAM" id="SSF53448">
    <property type="entry name" value="Nucleotide-diphospho-sugar transferases"/>
    <property type="match status" value="1"/>
</dbReference>
<protein>
    <submittedName>
        <fullName evidence="6">Glycosyltransferase</fullName>
    </submittedName>
</protein>
<feature type="transmembrane region" description="Helical" evidence="4">
    <location>
        <begin position="292"/>
        <end position="309"/>
    </location>
</feature>
<sequence length="351" mass="40190">MWFYLYYFSSVLSHKNHPKSSSLPPISIIIASRNEAENLKKLIPILLNQNYPQFEIIIVNDRSADNSSKVLLEFDDIRINEIVIKQVPEGRDAKKNAITIGIQHANFEHLVFTDADCRPASSNWLLEYGKIYSSSPETEVIIGYSPHYKSKGILGKFIEFETATTLLTYLGKAKKSKPYMAVGRNMSYTKTFFKQCDGFGSFINVTGGDDDIIINKYAIKEKTKVNTNPESAVYTFAKKDLRSYIKQKKRHLSVGKKYNLADKIFSASYWLSLIVQYAGLILIIWLPELLAFIISLYTFRLIIAMIVYYKAKRLLRLPLSTVMLSVLEILFIFYVVSLGTASLYSKKIKWN</sequence>
<comment type="similarity">
    <text evidence="1">Belongs to the glycosyltransferase 2 family.</text>
</comment>
<dbReference type="GO" id="GO:0016757">
    <property type="term" value="F:glycosyltransferase activity"/>
    <property type="evidence" value="ECO:0007669"/>
    <property type="project" value="UniProtKB-KW"/>
</dbReference>
<gene>
    <name evidence="6" type="ORF">HH304_12030</name>
</gene>
<comment type="caution">
    <text evidence="6">The sequence shown here is derived from an EMBL/GenBank/DDBJ whole genome shotgun (WGS) entry which is preliminary data.</text>
</comment>
<dbReference type="AlphaFoldDB" id="A0A848J3M1"/>
<name>A0A848J3M1_9BACT</name>
<dbReference type="Proteomes" id="UP000559010">
    <property type="component" value="Unassembled WGS sequence"/>
</dbReference>
<evidence type="ECO:0000256" key="2">
    <source>
        <dbReference type="ARBA" id="ARBA00022676"/>
    </source>
</evidence>
<evidence type="ECO:0000313" key="7">
    <source>
        <dbReference type="Proteomes" id="UP000559010"/>
    </source>
</evidence>
<feature type="domain" description="Glycosyltransferase 2-like" evidence="5">
    <location>
        <begin position="27"/>
        <end position="125"/>
    </location>
</feature>
<keyword evidence="4" id="KW-0812">Transmembrane</keyword>
<accession>A0A848J3M1</accession>
<feature type="transmembrane region" description="Helical" evidence="4">
    <location>
        <begin position="267"/>
        <end position="286"/>
    </location>
</feature>